<evidence type="ECO:0000256" key="5">
    <source>
        <dbReference type="ARBA" id="ARBA00022622"/>
    </source>
</evidence>
<evidence type="ECO:0000256" key="3">
    <source>
        <dbReference type="ARBA" id="ARBA00022438"/>
    </source>
</evidence>
<feature type="domain" description="Peptidase M1 membrane alanine aminopeptidase" evidence="21">
    <location>
        <begin position="303"/>
        <end position="508"/>
    </location>
</feature>
<evidence type="ECO:0000256" key="6">
    <source>
        <dbReference type="ARBA" id="ARBA00022670"/>
    </source>
</evidence>
<feature type="transmembrane region" description="Helical" evidence="19">
    <location>
        <begin position="1911"/>
        <end position="1933"/>
    </location>
</feature>
<dbReference type="Gene3D" id="1.25.50.20">
    <property type="match status" value="2"/>
</dbReference>
<evidence type="ECO:0000256" key="19">
    <source>
        <dbReference type="SAM" id="Phobius"/>
    </source>
</evidence>
<feature type="site" description="Transition state stabilizer" evidence="17">
    <location>
        <position position="458"/>
    </location>
</feature>
<keyword evidence="3" id="KW-0031">Aminopeptidase</keyword>
<evidence type="ECO:0000256" key="11">
    <source>
        <dbReference type="ARBA" id="ARBA00023049"/>
    </source>
</evidence>
<dbReference type="Gene3D" id="2.60.40.1730">
    <property type="entry name" value="tricorn interacting facor f3 domain"/>
    <property type="match status" value="2"/>
</dbReference>
<dbReference type="PANTHER" id="PTHR11533:SF290">
    <property type="entry name" value="AMINOPEPTIDASE"/>
    <property type="match status" value="1"/>
</dbReference>
<feature type="signal peptide" evidence="20">
    <location>
        <begin position="1"/>
        <end position="22"/>
    </location>
</feature>
<keyword evidence="19" id="KW-1133">Transmembrane helix</keyword>
<feature type="region of interest" description="Disordered" evidence="18">
    <location>
        <begin position="1871"/>
        <end position="1902"/>
    </location>
</feature>
<evidence type="ECO:0008006" key="26">
    <source>
        <dbReference type="Google" id="ProtNLM"/>
    </source>
</evidence>
<keyword evidence="9" id="KW-0378">Hydrolase</keyword>
<sequence>MVKWKENKVLLLILVIISAVYCAPFDEDVHDNQLNDVEVFVIDNNQHVLKNDANLDAVEGEVWFLPKTSKPEYYRIHLDVRNIHTGNLNFNGEVTIHTEILQSNQNFIVLHSKFQQINELHARNLDTNDEITIIDHQFSPAYETVVIYFANQIEIGTKIALTLNYSSQLVTSAVIGFYQTYYDVDGVRKYVGATQFEEMGARYAFPCYDEPEYKAVFELSFIHDESVNVFSNTKETIQSNGDGTTTTAFKPTPLMSSYLNAFIVSEFKTLSNEELKNENETLVRIIAREDWLDRAQYGLISSIYALKALEEYVGFKYELEKMDSAMIPRKLNAMENWGILFYVNTALIYENDINTKSRYTQVFSGTRLIAHEVTHQFFGNAVTCKWWKYIWLNEGFAQLFQYTITDIVHPDWRMQDYFNIFAMQDRAFNHDATENTRAMTTDATTSEEVGLLFDIVAYDKAASVIRMFQYAVGEDIFRQTIKYYITTHNHGSVVSQDLIDAFTTIMQQNNFTDFNFERAFRTWELQKGFPLVHVSYINNTSTLRVTHQRFYDNASLGVNDESSWYIPLNFATSSNPDFEDTSISDYFMDYAESLNIAILPPAQNEDFWFIFNKQQRGYYRVNYDEVNWKAISKVLYNPETFNQIHVMNRVQLIDDSFALADAGFFDDYEIPFSILRYLHLEDDYFPWYVANKYINKLYDVFGLKNDDLNTFVQKLSSKFYKKFVVPGDSVMAYDSMIERYGRLLAYNLACTAGNEDCLLDVHLMLAYHSEPEYGIIVPRGYENFICLGLREDKQERYFYGIWNRMKNETDSGIRADLIAALACTGHEPFLMELLESSVNSQFDYTIEERQLILKSIFKSRIAFPAVIEFIKKFKSQIMSAYEQDFVTILTTIANGVKEINEQIEFNNFVLLSEDLKDEEVLILQRITAGNINRQKSWPYNRQMELLQQINIDYEFDLNDYYQIILPGSSRPTSYKVNIDINYFNLGHRNITGNVEMEIDFTQYTNKIYFHSFNQTISQLHAFDKVDGREIQIIDFRYFPQYETVMILFNRTFMPGNQINLEFFYEGWMQTDPIGLYSTRYVLNDENGPRNRYIVAAKFEPFRTRYAFPCYDEPRYKADFTFSIVHHTAYVARSNMMEKPPVRAGLFMLSAFETTQIMSPYHVTVIVSDYQNRNNSEYKTENEIIQRVLVPSDNYENVDHVLNYSIDALKALIDFTGFYYETGKLDSVMIPSEEGTSGNVGLNFYPPSILYINPETSSHHDLLKAYLLISNFVSLQFFGGAVTVDWWDQIWINEGFAHLFQHIVLDKVHPEMRIHDFMTILSMHDVAFQKDNRNTTHEMWYQADTTEEIAATFDHVSIQKAALILRMLMYHIGEDVFRATMKDYLFKFNHQSVDTFDVREIFADNLKVAGKYDYNFEYSFSLHEEQLGFPLVSVTFNGSHFELQQWRFYSNQEEALIDCYVPDGEQYNPSCNHTWYIPFNFATEENPDFDDLSSEIFFDNEKGTTSQEDDYEIPAQDVPVDGHEIGKWHIFNKQSIGYYRVNYDDINWNALINALSSPKYKIIHPMNRVQLIDDSFALAEAKYFDYERAFNIMKYLVYENDYFPWYTANRQLKILYDAFGEKNDELNTFIRTLSKKFYQKYQLSSSATIPKEILPDRFGRELAINLACTSGNEQCLTDTAILVHNFAINGQSIPAGLENILCFGLRGSGKSEEFNKILEILRVKTDLNVRMKFINALGCTDDSELLMSFLEESIFTGNVDYNYTTAQRRAMFTSSLQSKIALSTIIEFLNENEAAARAFYSYNLNSIMTFVANSLKTEKEQEEFTNYIETLADLSTTQKRNLNAIVSENLNKQIAGKVKRFMEIIKEIELEEPKEEEETTTTVQLTTTSTPRQTTAQSTTISDSTTVSTTTLGASSIGIKSLTLILCIFIVILLKN</sequence>
<dbReference type="InterPro" id="IPR042097">
    <property type="entry name" value="Aminopeptidase_N-like_N_sf"/>
</dbReference>
<dbReference type="PANTHER" id="PTHR11533">
    <property type="entry name" value="PROTEASE M1 ZINC METALLOPROTEASE"/>
    <property type="match status" value="1"/>
</dbReference>
<comment type="caution">
    <text evidence="24">The sequence shown here is derived from an EMBL/GenBank/DDBJ whole genome shotgun (WGS) entry which is preliminary data.</text>
</comment>
<dbReference type="GO" id="GO:0070006">
    <property type="term" value="F:metalloaminopeptidase activity"/>
    <property type="evidence" value="ECO:0007669"/>
    <property type="project" value="TreeGrafter"/>
</dbReference>
<feature type="domain" description="ERAP1-like C-terminal" evidence="22">
    <location>
        <begin position="608"/>
        <end position="901"/>
    </location>
</feature>
<evidence type="ECO:0000259" key="23">
    <source>
        <dbReference type="Pfam" id="PF17900"/>
    </source>
</evidence>
<keyword evidence="25" id="KW-1185">Reference proteome</keyword>
<dbReference type="GO" id="GO:0005886">
    <property type="term" value="C:plasma membrane"/>
    <property type="evidence" value="ECO:0007669"/>
    <property type="project" value="UniProtKB-SubCell"/>
</dbReference>
<evidence type="ECO:0000256" key="8">
    <source>
        <dbReference type="ARBA" id="ARBA00022729"/>
    </source>
</evidence>
<dbReference type="InterPro" id="IPR014782">
    <property type="entry name" value="Peptidase_M1_dom"/>
</dbReference>
<proteinExistence type="inferred from homology"/>
<evidence type="ECO:0000259" key="21">
    <source>
        <dbReference type="Pfam" id="PF01433"/>
    </source>
</evidence>
<dbReference type="InterPro" id="IPR050344">
    <property type="entry name" value="Peptidase_M1_aminopeptidases"/>
</dbReference>
<dbReference type="GO" id="GO:0005615">
    <property type="term" value="C:extracellular space"/>
    <property type="evidence" value="ECO:0007669"/>
    <property type="project" value="TreeGrafter"/>
</dbReference>
<dbReference type="SUPFAM" id="SSF55486">
    <property type="entry name" value="Metalloproteases ('zincins'), catalytic domain"/>
    <property type="match status" value="2"/>
</dbReference>
<feature type="binding site" evidence="16">
    <location>
        <position position="375"/>
    </location>
    <ligand>
        <name>Zn(2+)</name>
        <dbReference type="ChEBI" id="CHEBI:29105"/>
        <note>catalytic</note>
    </ligand>
</feature>
<keyword evidence="13" id="KW-0325">Glycoprotein</keyword>
<comment type="similarity">
    <text evidence="2">Belongs to the peptidase M1 family.</text>
</comment>
<keyword evidence="11" id="KW-0482">Metalloprotease</keyword>
<keyword evidence="10 16" id="KW-0862">Zinc</keyword>
<evidence type="ECO:0000259" key="22">
    <source>
        <dbReference type="Pfam" id="PF11838"/>
    </source>
</evidence>
<dbReference type="GO" id="GO:0042277">
    <property type="term" value="F:peptide binding"/>
    <property type="evidence" value="ECO:0007669"/>
    <property type="project" value="TreeGrafter"/>
</dbReference>
<feature type="binding site" evidence="16">
    <location>
        <position position="394"/>
    </location>
    <ligand>
        <name>Zn(2+)</name>
        <dbReference type="ChEBI" id="CHEBI:29105"/>
        <note>catalytic</note>
    </ligand>
</feature>
<dbReference type="GO" id="GO:0005737">
    <property type="term" value="C:cytoplasm"/>
    <property type="evidence" value="ECO:0007669"/>
    <property type="project" value="TreeGrafter"/>
</dbReference>
<gene>
    <name evidence="24" type="ORF">PVAND_017426</name>
</gene>
<dbReference type="CDD" id="cd09601">
    <property type="entry name" value="M1_APN-Q_like"/>
    <property type="match status" value="2"/>
</dbReference>
<evidence type="ECO:0000256" key="20">
    <source>
        <dbReference type="SAM" id="SignalP"/>
    </source>
</evidence>
<dbReference type="Pfam" id="PF11838">
    <property type="entry name" value="ERAP1_C"/>
    <property type="match status" value="2"/>
</dbReference>
<evidence type="ECO:0000256" key="16">
    <source>
        <dbReference type="PIRSR" id="PIRSR634016-3"/>
    </source>
</evidence>
<feature type="domain" description="Aminopeptidase N-like N-terminal" evidence="23">
    <location>
        <begin position="971"/>
        <end position="1160"/>
    </location>
</feature>
<dbReference type="SUPFAM" id="SSF63737">
    <property type="entry name" value="Leukotriene A4 hydrolase N-terminal domain"/>
    <property type="match status" value="2"/>
</dbReference>
<dbReference type="GO" id="GO:0006508">
    <property type="term" value="P:proteolysis"/>
    <property type="evidence" value="ECO:0007669"/>
    <property type="project" value="UniProtKB-KW"/>
</dbReference>
<evidence type="ECO:0000313" key="24">
    <source>
        <dbReference type="EMBL" id="KAG5669539.1"/>
    </source>
</evidence>
<keyword evidence="14" id="KW-0449">Lipoprotein</keyword>
<dbReference type="InterPro" id="IPR027268">
    <property type="entry name" value="Peptidase_M4/M1_CTD_sf"/>
</dbReference>
<name>A0A9J6BJ04_POLVA</name>
<dbReference type="Gene3D" id="2.60.40.1910">
    <property type="match status" value="2"/>
</dbReference>
<feature type="active site" description="Proton acceptor" evidence="15">
    <location>
        <position position="372"/>
    </location>
</feature>
<dbReference type="EMBL" id="JADBJN010000004">
    <property type="protein sequence ID" value="KAG5669539.1"/>
    <property type="molecule type" value="Genomic_DNA"/>
</dbReference>
<dbReference type="GO" id="GO:0043171">
    <property type="term" value="P:peptide catabolic process"/>
    <property type="evidence" value="ECO:0007669"/>
    <property type="project" value="TreeGrafter"/>
</dbReference>
<comment type="cofactor">
    <cofactor evidence="16">
        <name>Zn(2+)</name>
        <dbReference type="ChEBI" id="CHEBI:29105"/>
    </cofactor>
    <text evidence="16">Binds 1 zinc ion per subunit.</text>
</comment>
<evidence type="ECO:0000256" key="13">
    <source>
        <dbReference type="ARBA" id="ARBA00023180"/>
    </source>
</evidence>
<organism evidence="24 25">
    <name type="scientific">Polypedilum vanderplanki</name>
    <name type="common">Sleeping chironomid midge</name>
    <dbReference type="NCBI Taxonomy" id="319348"/>
    <lineage>
        <taxon>Eukaryota</taxon>
        <taxon>Metazoa</taxon>
        <taxon>Ecdysozoa</taxon>
        <taxon>Arthropoda</taxon>
        <taxon>Hexapoda</taxon>
        <taxon>Insecta</taxon>
        <taxon>Pterygota</taxon>
        <taxon>Neoptera</taxon>
        <taxon>Endopterygota</taxon>
        <taxon>Diptera</taxon>
        <taxon>Nematocera</taxon>
        <taxon>Chironomoidea</taxon>
        <taxon>Chironomidae</taxon>
        <taxon>Chironominae</taxon>
        <taxon>Polypedilum</taxon>
        <taxon>Polypedilum</taxon>
    </lineage>
</organism>
<evidence type="ECO:0000256" key="7">
    <source>
        <dbReference type="ARBA" id="ARBA00022723"/>
    </source>
</evidence>
<evidence type="ECO:0000256" key="4">
    <source>
        <dbReference type="ARBA" id="ARBA00022475"/>
    </source>
</evidence>
<feature type="binding site" evidence="16">
    <location>
        <position position="371"/>
    </location>
    <ligand>
        <name>Zn(2+)</name>
        <dbReference type="ChEBI" id="CHEBI:29105"/>
        <note>catalytic</note>
    </ligand>
</feature>
<dbReference type="OrthoDB" id="10031169at2759"/>
<evidence type="ECO:0000313" key="25">
    <source>
        <dbReference type="Proteomes" id="UP001107558"/>
    </source>
</evidence>
<feature type="chain" id="PRO_5039898554" description="Aminopeptidase N" evidence="20">
    <location>
        <begin position="23"/>
        <end position="1935"/>
    </location>
</feature>
<dbReference type="InterPro" id="IPR024571">
    <property type="entry name" value="ERAP1-like_C_dom"/>
</dbReference>
<protein>
    <recommendedName>
        <fullName evidence="26">Aminopeptidase N</fullName>
    </recommendedName>
</protein>
<evidence type="ECO:0000256" key="9">
    <source>
        <dbReference type="ARBA" id="ARBA00022801"/>
    </source>
</evidence>
<evidence type="ECO:0000256" key="10">
    <source>
        <dbReference type="ARBA" id="ARBA00022833"/>
    </source>
</evidence>
<dbReference type="FunFam" id="2.60.40.1910:FF:000008">
    <property type="entry name" value="Aminopeptidase"/>
    <property type="match status" value="1"/>
</dbReference>
<comment type="subcellular location">
    <subcellularLocation>
        <location evidence="1">Cell membrane</location>
        <topology evidence="1">Lipid-anchor</topology>
        <topology evidence="1">GPI-anchor</topology>
    </subcellularLocation>
</comment>
<keyword evidence="8 20" id="KW-0732">Signal</keyword>
<dbReference type="Proteomes" id="UP001107558">
    <property type="component" value="Chromosome 4"/>
</dbReference>
<evidence type="ECO:0000256" key="14">
    <source>
        <dbReference type="ARBA" id="ARBA00023288"/>
    </source>
</evidence>
<keyword evidence="7 16" id="KW-0479">Metal-binding</keyword>
<dbReference type="FunFam" id="1.10.390.10:FF:000013">
    <property type="entry name" value="Aminopeptidase N"/>
    <property type="match status" value="1"/>
</dbReference>
<keyword evidence="12 19" id="KW-0472">Membrane</keyword>
<dbReference type="Pfam" id="PF01433">
    <property type="entry name" value="Peptidase_M1"/>
    <property type="match status" value="2"/>
</dbReference>
<reference evidence="24" key="1">
    <citation type="submission" date="2021-03" db="EMBL/GenBank/DDBJ databases">
        <title>Chromosome level genome of the anhydrobiotic midge Polypedilum vanderplanki.</title>
        <authorList>
            <person name="Yoshida Y."/>
            <person name="Kikawada T."/>
            <person name="Gusev O."/>
        </authorList>
    </citation>
    <scope>NUCLEOTIDE SEQUENCE</scope>
    <source>
        <strain evidence="24">NIAS01</strain>
        <tissue evidence="24">Whole body or cell culture</tissue>
    </source>
</reference>
<evidence type="ECO:0000256" key="15">
    <source>
        <dbReference type="PIRSR" id="PIRSR634016-1"/>
    </source>
</evidence>
<evidence type="ECO:0000256" key="17">
    <source>
        <dbReference type="PIRSR" id="PIRSR634016-4"/>
    </source>
</evidence>
<feature type="compositionally biased region" description="Low complexity" evidence="18">
    <location>
        <begin position="1879"/>
        <end position="1902"/>
    </location>
</feature>
<dbReference type="GO" id="GO:0098552">
    <property type="term" value="C:side of membrane"/>
    <property type="evidence" value="ECO:0007669"/>
    <property type="project" value="UniProtKB-KW"/>
</dbReference>
<dbReference type="Pfam" id="PF17900">
    <property type="entry name" value="Peptidase_M1_N"/>
    <property type="match status" value="2"/>
</dbReference>
<dbReference type="InterPro" id="IPR001930">
    <property type="entry name" value="Peptidase_M1"/>
</dbReference>
<dbReference type="InterPro" id="IPR045357">
    <property type="entry name" value="Aminopeptidase_N-like_N"/>
</dbReference>
<feature type="domain" description="Aminopeptidase N-like N-terminal" evidence="23">
    <location>
        <begin position="70"/>
        <end position="259"/>
    </location>
</feature>
<keyword evidence="4" id="KW-1003">Cell membrane</keyword>
<feature type="domain" description="ERAP1-like C-terminal" evidence="22">
    <location>
        <begin position="1527"/>
        <end position="1839"/>
    </location>
</feature>
<evidence type="ECO:0000256" key="2">
    <source>
        <dbReference type="ARBA" id="ARBA00010136"/>
    </source>
</evidence>
<evidence type="ECO:0000256" key="12">
    <source>
        <dbReference type="ARBA" id="ARBA00023136"/>
    </source>
</evidence>
<dbReference type="GO" id="GO:0008270">
    <property type="term" value="F:zinc ion binding"/>
    <property type="evidence" value="ECO:0007669"/>
    <property type="project" value="InterPro"/>
</dbReference>
<keyword evidence="6" id="KW-0645">Protease</keyword>
<keyword evidence="19" id="KW-0812">Transmembrane</keyword>
<feature type="domain" description="Peptidase M1 membrane alanine aminopeptidase" evidence="21">
    <location>
        <begin position="1202"/>
        <end position="1403"/>
    </location>
</feature>
<evidence type="ECO:0000256" key="18">
    <source>
        <dbReference type="SAM" id="MobiDB-lite"/>
    </source>
</evidence>
<keyword evidence="5" id="KW-0336">GPI-anchor</keyword>
<accession>A0A9J6BJ04</accession>
<dbReference type="InterPro" id="IPR034016">
    <property type="entry name" value="M1_APN-typ"/>
</dbReference>
<dbReference type="Gene3D" id="1.10.390.10">
    <property type="entry name" value="Neutral Protease Domain 2"/>
    <property type="match status" value="2"/>
</dbReference>
<evidence type="ECO:0000256" key="1">
    <source>
        <dbReference type="ARBA" id="ARBA00004609"/>
    </source>
</evidence>
<dbReference type="PRINTS" id="PR00756">
    <property type="entry name" value="ALADIPTASE"/>
</dbReference>